<evidence type="ECO:0000256" key="9">
    <source>
        <dbReference type="SAM" id="Phobius"/>
    </source>
</evidence>
<feature type="transmembrane region" description="Helical" evidence="9">
    <location>
        <begin position="66"/>
        <end position="83"/>
    </location>
</feature>
<evidence type="ECO:0000256" key="8">
    <source>
        <dbReference type="ARBA" id="ARBA00023303"/>
    </source>
</evidence>
<accession>A0AAD1ZZ81</accession>
<sequence length="135" mass="14274">MAYIEGKREVIHSVKVGIALVLVSLLYLLDQPFERVGENAMWAIMTVVVVFEFFAGATLSKGINRGIGTIVGGGLGCFAAIFANKKGKMFEAILVGSSIFIFAPCLSGCATLPLRLSGCAMRGAKPTLRCGVEVT</sequence>
<gene>
    <name evidence="10" type="ORF">FPE_LOCUS25959</name>
</gene>
<evidence type="ECO:0000256" key="1">
    <source>
        <dbReference type="ARBA" id="ARBA00004141"/>
    </source>
</evidence>
<dbReference type="InterPro" id="IPR020966">
    <property type="entry name" value="ALMT"/>
</dbReference>
<keyword evidence="3" id="KW-0813">Transport</keyword>
<name>A0AAD1ZZ81_9LAMI</name>
<dbReference type="Pfam" id="PF11744">
    <property type="entry name" value="ALMT"/>
    <property type="match status" value="1"/>
</dbReference>
<dbReference type="Proteomes" id="UP000834106">
    <property type="component" value="Chromosome 16"/>
</dbReference>
<dbReference type="PANTHER" id="PTHR31086">
    <property type="entry name" value="ALUMINUM-ACTIVATED MALATE TRANSPORTER 10"/>
    <property type="match status" value="1"/>
</dbReference>
<evidence type="ECO:0000256" key="7">
    <source>
        <dbReference type="ARBA" id="ARBA00023136"/>
    </source>
</evidence>
<evidence type="ECO:0000313" key="11">
    <source>
        <dbReference type="Proteomes" id="UP000834106"/>
    </source>
</evidence>
<organism evidence="10 11">
    <name type="scientific">Fraxinus pennsylvanica</name>
    <dbReference type="NCBI Taxonomy" id="56036"/>
    <lineage>
        <taxon>Eukaryota</taxon>
        <taxon>Viridiplantae</taxon>
        <taxon>Streptophyta</taxon>
        <taxon>Embryophyta</taxon>
        <taxon>Tracheophyta</taxon>
        <taxon>Spermatophyta</taxon>
        <taxon>Magnoliopsida</taxon>
        <taxon>eudicotyledons</taxon>
        <taxon>Gunneridae</taxon>
        <taxon>Pentapetalae</taxon>
        <taxon>asterids</taxon>
        <taxon>lamiids</taxon>
        <taxon>Lamiales</taxon>
        <taxon>Oleaceae</taxon>
        <taxon>Oleeae</taxon>
        <taxon>Fraxinus</taxon>
    </lineage>
</organism>
<keyword evidence="4 9" id="KW-0812">Transmembrane</keyword>
<dbReference type="GO" id="GO:0034220">
    <property type="term" value="P:monoatomic ion transmembrane transport"/>
    <property type="evidence" value="ECO:0007669"/>
    <property type="project" value="UniProtKB-KW"/>
</dbReference>
<comment type="similarity">
    <text evidence="2">Belongs to the aromatic acid exporter (TC 2.A.85) family.</text>
</comment>
<keyword evidence="6" id="KW-0406">Ion transport</keyword>
<dbReference type="GO" id="GO:0015743">
    <property type="term" value="P:malate transport"/>
    <property type="evidence" value="ECO:0007669"/>
    <property type="project" value="InterPro"/>
</dbReference>
<evidence type="ECO:0008006" key="12">
    <source>
        <dbReference type="Google" id="ProtNLM"/>
    </source>
</evidence>
<keyword evidence="5 9" id="KW-1133">Transmembrane helix</keyword>
<dbReference type="GO" id="GO:0016020">
    <property type="term" value="C:membrane"/>
    <property type="evidence" value="ECO:0007669"/>
    <property type="project" value="UniProtKB-SubCell"/>
</dbReference>
<reference evidence="10" key="1">
    <citation type="submission" date="2023-05" db="EMBL/GenBank/DDBJ databases">
        <authorList>
            <person name="Huff M."/>
        </authorList>
    </citation>
    <scope>NUCLEOTIDE SEQUENCE</scope>
</reference>
<proteinExistence type="inferred from homology"/>
<evidence type="ECO:0000256" key="2">
    <source>
        <dbReference type="ARBA" id="ARBA00007079"/>
    </source>
</evidence>
<dbReference type="AlphaFoldDB" id="A0AAD1ZZ81"/>
<keyword evidence="8" id="KW-0407">Ion channel</keyword>
<evidence type="ECO:0000256" key="6">
    <source>
        <dbReference type="ARBA" id="ARBA00023065"/>
    </source>
</evidence>
<evidence type="ECO:0000256" key="5">
    <source>
        <dbReference type="ARBA" id="ARBA00022989"/>
    </source>
</evidence>
<dbReference type="EMBL" id="OU503051">
    <property type="protein sequence ID" value="CAI9778529.1"/>
    <property type="molecule type" value="Genomic_DNA"/>
</dbReference>
<feature type="transmembrane region" description="Helical" evidence="9">
    <location>
        <begin position="41"/>
        <end position="59"/>
    </location>
</feature>
<protein>
    <recommendedName>
        <fullName evidence="12">Aluminum-activated malate transporter</fullName>
    </recommendedName>
</protein>
<keyword evidence="11" id="KW-1185">Reference proteome</keyword>
<feature type="transmembrane region" description="Helical" evidence="9">
    <location>
        <begin position="12"/>
        <end position="29"/>
    </location>
</feature>
<comment type="subcellular location">
    <subcellularLocation>
        <location evidence="1">Membrane</location>
        <topology evidence="1">Multi-pass membrane protein</topology>
    </subcellularLocation>
</comment>
<evidence type="ECO:0000313" key="10">
    <source>
        <dbReference type="EMBL" id="CAI9778529.1"/>
    </source>
</evidence>
<evidence type="ECO:0000256" key="3">
    <source>
        <dbReference type="ARBA" id="ARBA00022448"/>
    </source>
</evidence>
<keyword evidence="7 9" id="KW-0472">Membrane</keyword>
<feature type="transmembrane region" description="Helical" evidence="9">
    <location>
        <begin position="89"/>
        <end position="112"/>
    </location>
</feature>
<evidence type="ECO:0000256" key="4">
    <source>
        <dbReference type="ARBA" id="ARBA00022692"/>
    </source>
</evidence>